<feature type="compositionally biased region" description="Polar residues" evidence="1">
    <location>
        <begin position="16"/>
        <end position="30"/>
    </location>
</feature>
<dbReference type="Proteomes" id="UP000007305">
    <property type="component" value="Chromosome 3"/>
</dbReference>
<accession>A0A804N2F7</accession>
<reference evidence="2" key="3">
    <citation type="submission" date="2021-05" db="UniProtKB">
        <authorList>
            <consortium name="EnsemblPlants"/>
        </authorList>
    </citation>
    <scope>IDENTIFICATION</scope>
    <source>
        <strain evidence="2">cv. B73</strain>
    </source>
</reference>
<feature type="region of interest" description="Disordered" evidence="1">
    <location>
        <begin position="1"/>
        <end position="94"/>
    </location>
</feature>
<dbReference type="InParanoid" id="A0A804N2F7"/>
<protein>
    <submittedName>
        <fullName evidence="2">Uncharacterized protein</fullName>
    </submittedName>
</protein>
<reference evidence="3" key="1">
    <citation type="submission" date="2015-12" db="EMBL/GenBank/DDBJ databases">
        <title>Update maize B73 reference genome by single molecule sequencing technologies.</title>
        <authorList>
            <consortium name="Maize Genome Sequencing Project"/>
            <person name="Ware D."/>
        </authorList>
    </citation>
    <scope>NUCLEOTIDE SEQUENCE [LARGE SCALE GENOMIC DNA]</scope>
    <source>
        <strain evidence="3">cv. B73</strain>
    </source>
</reference>
<dbReference type="AlphaFoldDB" id="A0A804N2F7"/>
<dbReference type="EnsemblPlants" id="Zm00001eb129590_T001">
    <property type="protein sequence ID" value="Zm00001eb129590_P001"/>
    <property type="gene ID" value="Zm00001eb129590"/>
</dbReference>
<organism evidence="2 3">
    <name type="scientific">Zea mays</name>
    <name type="common">Maize</name>
    <dbReference type="NCBI Taxonomy" id="4577"/>
    <lineage>
        <taxon>Eukaryota</taxon>
        <taxon>Viridiplantae</taxon>
        <taxon>Streptophyta</taxon>
        <taxon>Embryophyta</taxon>
        <taxon>Tracheophyta</taxon>
        <taxon>Spermatophyta</taxon>
        <taxon>Magnoliopsida</taxon>
        <taxon>Liliopsida</taxon>
        <taxon>Poales</taxon>
        <taxon>Poaceae</taxon>
        <taxon>PACMAD clade</taxon>
        <taxon>Panicoideae</taxon>
        <taxon>Andropogonodae</taxon>
        <taxon>Andropogoneae</taxon>
        <taxon>Tripsacinae</taxon>
        <taxon>Zea</taxon>
    </lineage>
</organism>
<evidence type="ECO:0000313" key="2">
    <source>
        <dbReference type="EnsemblPlants" id="Zm00001eb129590_P001"/>
    </source>
</evidence>
<name>A0A804N2F7_MAIZE</name>
<evidence type="ECO:0000256" key="1">
    <source>
        <dbReference type="SAM" id="MobiDB-lite"/>
    </source>
</evidence>
<dbReference type="Gramene" id="Zm00001eb129590_T001">
    <property type="protein sequence ID" value="Zm00001eb129590_P001"/>
    <property type="gene ID" value="Zm00001eb129590"/>
</dbReference>
<proteinExistence type="predicted"/>
<reference evidence="2" key="2">
    <citation type="submission" date="2019-07" db="EMBL/GenBank/DDBJ databases">
        <authorList>
            <person name="Seetharam A."/>
            <person name="Woodhouse M."/>
            <person name="Cannon E."/>
        </authorList>
    </citation>
    <scope>NUCLEOTIDE SEQUENCE [LARGE SCALE GENOMIC DNA]</scope>
    <source>
        <strain evidence="2">cv. B73</strain>
    </source>
</reference>
<keyword evidence="3" id="KW-1185">Reference proteome</keyword>
<sequence length="94" mass="9875">MAAVPRSPSRAREGPSQITFVPGNSISQITHPGARELDLPNHASIHGSRDGSAVNRPQITRGRKLTLPIQQPRPAPPAVPGNSASQITLPSMTA</sequence>
<evidence type="ECO:0000313" key="3">
    <source>
        <dbReference type="Proteomes" id="UP000007305"/>
    </source>
</evidence>
<feature type="compositionally biased region" description="Polar residues" evidence="1">
    <location>
        <begin position="82"/>
        <end position="94"/>
    </location>
</feature>